<comment type="caution">
    <text evidence="2">The sequence shown here is derived from an EMBL/GenBank/DDBJ whole genome shotgun (WGS) entry which is preliminary data.</text>
</comment>
<accession>A0A7C3LTA0</accession>
<evidence type="ECO:0000256" key="1">
    <source>
        <dbReference type="SAM" id="SignalP"/>
    </source>
</evidence>
<proteinExistence type="predicted"/>
<evidence type="ECO:0000313" key="2">
    <source>
        <dbReference type="EMBL" id="HFT94085.1"/>
    </source>
</evidence>
<name>A0A7C3LTA0_9BACT</name>
<evidence type="ECO:0008006" key="3">
    <source>
        <dbReference type="Google" id="ProtNLM"/>
    </source>
</evidence>
<organism evidence="2">
    <name type="scientific">Leptospirillum ferriphilum</name>
    <dbReference type="NCBI Taxonomy" id="178606"/>
    <lineage>
        <taxon>Bacteria</taxon>
        <taxon>Pseudomonadati</taxon>
        <taxon>Nitrospirota</taxon>
        <taxon>Nitrospiria</taxon>
        <taxon>Nitrospirales</taxon>
        <taxon>Nitrospiraceae</taxon>
        <taxon>Leptospirillum</taxon>
    </lineage>
</organism>
<keyword evidence="1" id="KW-0732">Signal</keyword>
<dbReference type="AlphaFoldDB" id="A0A7C3LTA0"/>
<dbReference type="EMBL" id="DTMM01000196">
    <property type="protein sequence ID" value="HFT94085.1"/>
    <property type="molecule type" value="Genomic_DNA"/>
</dbReference>
<gene>
    <name evidence="2" type="ORF">ENX03_09185</name>
</gene>
<feature type="chain" id="PRO_5027619483" description="DUF4399 domain-containing protein" evidence="1">
    <location>
        <begin position="22"/>
        <end position="115"/>
    </location>
</feature>
<reference evidence="2" key="1">
    <citation type="journal article" date="2020" name="mSystems">
        <title>Genome- and Community-Level Interaction Insights into Carbon Utilization and Element Cycling Functions of Hydrothermarchaeota in Hydrothermal Sediment.</title>
        <authorList>
            <person name="Zhou Z."/>
            <person name="Liu Y."/>
            <person name="Xu W."/>
            <person name="Pan J."/>
            <person name="Luo Z.H."/>
            <person name="Li M."/>
        </authorList>
    </citation>
    <scope>NUCLEOTIDE SEQUENCE [LARGE SCALE GENOMIC DNA]</scope>
    <source>
        <strain evidence="2">SpSt-902</strain>
    </source>
</reference>
<protein>
    <recommendedName>
        <fullName evidence="3">DUF4399 domain-containing protein</fullName>
    </recommendedName>
</protein>
<sequence length="115" mass="12556">MRIRQVGVLMAGLSLAFMAVAGTGTAWSAEKTSVKIVSPKSGAVVHDPFMLKYIYHKGPRANHVHVYVDGTLYKPTHANPVRMDIPKGKHVITVKAATRHHHLLGPKSQVTVNVQ</sequence>
<feature type="signal peptide" evidence="1">
    <location>
        <begin position="1"/>
        <end position="21"/>
    </location>
</feature>